<comment type="caution">
    <text evidence="1">The sequence shown here is derived from an EMBL/GenBank/DDBJ whole genome shotgun (WGS) entry which is preliminary data.</text>
</comment>
<protein>
    <submittedName>
        <fullName evidence="1">Uncharacterized protein</fullName>
    </submittedName>
</protein>
<evidence type="ECO:0000313" key="1">
    <source>
        <dbReference type="EMBL" id="MVA96588.1"/>
    </source>
</evidence>
<dbReference type="EMBL" id="WPHG01000001">
    <property type="protein sequence ID" value="MVA96588.1"/>
    <property type="molecule type" value="Genomic_DNA"/>
</dbReference>
<organism evidence="1 2">
    <name type="scientific">Nitratireductor arenosus</name>
    <dbReference type="NCBI Taxonomy" id="2682096"/>
    <lineage>
        <taxon>Bacteria</taxon>
        <taxon>Pseudomonadati</taxon>
        <taxon>Pseudomonadota</taxon>
        <taxon>Alphaproteobacteria</taxon>
        <taxon>Hyphomicrobiales</taxon>
        <taxon>Phyllobacteriaceae</taxon>
        <taxon>Nitratireductor</taxon>
    </lineage>
</organism>
<proteinExistence type="predicted"/>
<dbReference type="Proteomes" id="UP000463224">
    <property type="component" value="Unassembled WGS sequence"/>
</dbReference>
<gene>
    <name evidence="1" type="ORF">GN330_04910</name>
</gene>
<dbReference type="AlphaFoldDB" id="A0A844QES7"/>
<name>A0A844QES7_9HYPH</name>
<reference evidence="1 2" key="1">
    <citation type="submission" date="2019-12" db="EMBL/GenBank/DDBJ databases">
        <title>Nitratireductor arenosus sp. nov., Isolated from sea sand, Jeju island, South Korea.</title>
        <authorList>
            <person name="Kim W."/>
        </authorList>
    </citation>
    <scope>NUCLEOTIDE SEQUENCE [LARGE SCALE GENOMIC DNA]</scope>
    <source>
        <strain evidence="1 2">CAU 1489</strain>
    </source>
</reference>
<sequence length="84" mass="8669">MMTALAVALGVPGMLAASPPSLHERGGVIGLERADGAHEAAEASVAWVDPIVTGPVSDDFKRRRAALGCDDAVWPDIPKACFAD</sequence>
<dbReference type="RefSeq" id="WP_156711513.1">
    <property type="nucleotide sequence ID" value="NZ_WPHG01000001.1"/>
</dbReference>
<evidence type="ECO:0000313" key="2">
    <source>
        <dbReference type="Proteomes" id="UP000463224"/>
    </source>
</evidence>
<keyword evidence="2" id="KW-1185">Reference proteome</keyword>
<accession>A0A844QES7</accession>